<organism evidence="2">
    <name type="scientific">uncultured Rubellimicrobium sp</name>
    <dbReference type="NCBI Taxonomy" id="543078"/>
    <lineage>
        <taxon>Bacteria</taxon>
        <taxon>Pseudomonadati</taxon>
        <taxon>Pseudomonadota</taxon>
        <taxon>Alphaproteobacteria</taxon>
        <taxon>Rhodobacterales</taxon>
        <taxon>Roseobacteraceae</taxon>
        <taxon>Rubellimicrobium</taxon>
        <taxon>environmental samples</taxon>
    </lineage>
</organism>
<accession>A0A6J4NF50</accession>
<sequence length="52" mass="5849">MQPTEALVIERALSLVARLSDLLASSARRPEPIAIPIRRDDRRGPVRGDRRT</sequence>
<dbReference type="AlphaFoldDB" id="A0A6J4NF50"/>
<protein>
    <submittedName>
        <fullName evidence="2">Uncharacterized protein</fullName>
    </submittedName>
</protein>
<reference evidence="2" key="1">
    <citation type="submission" date="2020-02" db="EMBL/GenBank/DDBJ databases">
        <authorList>
            <person name="Meier V. D."/>
        </authorList>
    </citation>
    <scope>NUCLEOTIDE SEQUENCE</scope>
    <source>
        <strain evidence="2">AVDCRST_MAG15</strain>
    </source>
</reference>
<gene>
    <name evidence="2" type="ORF">AVDCRST_MAG15-179</name>
</gene>
<name>A0A6J4NF50_9RHOB</name>
<dbReference type="EMBL" id="CADCUU010000031">
    <property type="protein sequence ID" value="CAA9386078.1"/>
    <property type="molecule type" value="Genomic_DNA"/>
</dbReference>
<proteinExistence type="predicted"/>
<evidence type="ECO:0000256" key="1">
    <source>
        <dbReference type="SAM" id="MobiDB-lite"/>
    </source>
</evidence>
<feature type="compositionally biased region" description="Basic and acidic residues" evidence="1">
    <location>
        <begin position="37"/>
        <end position="52"/>
    </location>
</feature>
<evidence type="ECO:0000313" key="2">
    <source>
        <dbReference type="EMBL" id="CAA9386078.1"/>
    </source>
</evidence>
<feature type="region of interest" description="Disordered" evidence="1">
    <location>
        <begin position="33"/>
        <end position="52"/>
    </location>
</feature>